<sequence>MANIIELFSSIQGEGLYVGTRQIFVRFAGCNLACDYCDTPASRTLCGHALVETVPGQRIFEKITNPVPIADLARRINSFLTVRHHSISLTGGEPLGQAESIIRLAPQLNSPIYLETNGTLVEKLALVLPYIHIISMDLKLPSVTGNSYWQQHYEFLRLATAKDKEVFVKLVITGQTGEHEFKQAIDLVAAVRTSIPFILQPVTPCNASTAVTPDIMLAYQAEALKQLENVRVIPQTHKFMGQL</sequence>
<proteinExistence type="inferred from homology"/>
<dbReference type="PANTHER" id="PTHR42836">
    <property type="entry name" value="7-CARBOXY-7-DEAZAGUANINE SYNTHASE"/>
    <property type="match status" value="1"/>
</dbReference>
<feature type="binding site" evidence="8">
    <location>
        <begin position="11"/>
        <end position="13"/>
    </location>
    <ligand>
        <name>substrate</name>
    </ligand>
</feature>
<keyword evidence="2 8" id="KW-0949">S-adenosyl-L-methionine</keyword>
<keyword evidence="5 8" id="KW-0408">Iron</keyword>
<comment type="cofactor">
    <cofactor evidence="8">
        <name>[4Fe-4S] cluster</name>
        <dbReference type="ChEBI" id="CHEBI:49883"/>
    </cofactor>
    <text evidence="8">Binds 1 [4Fe-4S] cluster. The cluster is coordinated with 3 cysteines and an exchangeable S-adenosyl-L-methionine.</text>
</comment>
<dbReference type="PANTHER" id="PTHR42836:SF1">
    <property type="entry name" value="7-CARBOXY-7-DEAZAGUANINE SYNTHASE"/>
    <property type="match status" value="1"/>
</dbReference>
<dbReference type="Proteomes" id="UP000320776">
    <property type="component" value="Chromosome"/>
</dbReference>
<dbReference type="InterPro" id="IPR058240">
    <property type="entry name" value="rSAM_sf"/>
</dbReference>
<evidence type="ECO:0000256" key="1">
    <source>
        <dbReference type="ARBA" id="ARBA00022485"/>
    </source>
</evidence>
<organism evidence="10 11">
    <name type="scientific">Sporomusa termitida</name>
    <dbReference type="NCBI Taxonomy" id="2377"/>
    <lineage>
        <taxon>Bacteria</taxon>
        <taxon>Bacillati</taxon>
        <taxon>Bacillota</taxon>
        <taxon>Negativicutes</taxon>
        <taxon>Selenomonadales</taxon>
        <taxon>Sporomusaceae</taxon>
        <taxon>Sporomusa</taxon>
    </lineage>
</organism>
<dbReference type="CDD" id="cd01335">
    <property type="entry name" value="Radical_SAM"/>
    <property type="match status" value="1"/>
</dbReference>
<comment type="cofactor">
    <cofactor evidence="8">
        <name>Mg(2+)</name>
        <dbReference type="ChEBI" id="CHEBI:18420"/>
    </cofactor>
</comment>
<dbReference type="OrthoDB" id="9792276at2"/>
<keyword evidence="3 8" id="KW-0479">Metal-binding</keyword>
<dbReference type="RefSeq" id="WP_144350229.1">
    <property type="nucleotide sequence ID" value="NZ_CP036259.1"/>
</dbReference>
<reference evidence="10 11" key="1">
    <citation type="submission" date="2019-02" db="EMBL/GenBank/DDBJ databases">
        <title>Closed genome of Sporomusa termitida DSM 4440.</title>
        <authorList>
            <person name="Poehlein A."/>
            <person name="Daniel R."/>
        </authorList>
    </citation>
    <scope>NUCLEOTIDE SEQUENCE [LARGE SCALE GENOMIC DNA]</scope>
    <source>
        <strain evidence="10 11">DSM 4440</strain>
    </source>
</reference>
<dbReference type="HAMAP" id="MF_00917">
    <property type="entry name" value="QueE"/>
    <property type="match status" value="1"/>
</dbReference>
<feature type="binding site" evidence="8">
    <location>
        <position position="39"/>
    </location>
    <ligand>
        <name>Mg(2+)</name>
        <dbReference type="ChEBI" id="CHEBI:18420"/>
    </ligand>
</feature>
<comment type="cofactor">
    <cofactor evidence="8">
        <name>S-adenosyl-L-methionine</name>
        <dbReference type="ChEBI" id="CHEBI:59789"/>
    </cofactor>
    <text evidence="8">Binds 1 S-adenosyl-L-methionine per subunit.</text>
</comment>
<evidence type="ECO:0000256" key="8">
    <source>
        <dbReference type="HAMAP-Rule" id="MF_00917"/>
    </source>
</evidence>
<keyword evidence="8" id="KW-0671">Queuosine biosynthesis</keyword>
<dbReference type="InterPro" id="IPR024924">
    <property type="entry name" value="7-CO-7-deazaguanine_synth-like"/>
</dbReference>
<protein>
    <recommendedName>
        <fullName evidence="8">7-carboxy-7-deazaguanine synthase</fullName>
        <shortName evidence="8">CDG synthase</shortName>
        <ecNumber evidence="8">4.3.99.3</ecNumber>
    </recommendedName>
    <alternativeName>
        <fullName evidence="8">Queuosine biosynthesis protein QueE</fullName>
    </alternativeName>
</protein>
<dbReference type="EC" id="4.3.99.3" evidence="8"/>
<keyword evidence="7 8" id="KW-0456">Lyase</keyword>
<dbReference type="PROSITE" id="PS51918">
    <property type="entry name" value="RADICAL_SAM"/>
    <property type="match status" value="1"/>
</dbReference>
<dbReference type="GO" id="GO:0000287">
    <property type="term" value="F:magnesium ion binding"/>
    <property type="evidence" value="ECO:0007669"/>
    <property type="project" value="UniProtKB-UniRule"/>
</dbReference>
<gene>
    <name evidence="8 10" type="primary">queE</name>
    <name evidence="10" type="ORF">SPTER_19710</name>
</gene>
<comment type="catalytic activity">
    <reaction evidence="8">
        <text>6-carboxy-5,6,7,8-tetrahydropterin + H(+) = 7-carboxy-7-carbaguanine + NH4(+)</text>
        <dbReference type="Rhea" id="RHEA:27974"/>
        <dbReference type="ChEBI" id="CHEBI:15378"/>
        <dbReference type="ChEBI" id="CHEBI:28938"/>
        <dbReference type="ChEBI" id="CHEBI:61032"/>
        <dbReference type="ChEBI" id="CHEBI:61036"/>
        <dbReference type="EC" id="4.3.99.3"/>
    </reaction>
</comment>
<dbReference type="KEGG" id="sted:SPTER_19710"/>
<feature type="binding site" evidence="8">
    <location>
        <position position="90"/>
    </location>
    <ligand>
        <name>substrate</name>
    </ligand>
</feature>
<dbReference type="AlphaFoldDB" id="A0A517DTH3"/>
<feature type="binding site" evidence="8">
    <location>
        <position position="37"/>
    </location>
    <ligand>
        <name>[4Fe-4S] cluster</name>
        <dbReference type="ChEBI" id="CHEBI:49883"/>
        <note>4Fe-4S-S-AdoMet</note>
    </ligand>
</feature>
<feature type="domain" description="Radical SAM core" evidence="9">
    <location>
        <begin position="17"/>
        <end position="243"/>
    </location>
</feature>
<keyword evidence="1 8" id="KW-0004">4Fe-4S</keyword>
<keyword evidence="11" id="KW-1185">Reference proteome</keyword>
<evidence type="ECO:0000256" key="3">
    <source>
        <dbReference type="ARBA" id="ARBA00022723"/>
    </source>
</evidence>
<comment type="subunit">
    <text evidence="8">Homodimer.</text>
</comment>
<name>A0A517DTH3_9FIRM</name>
<dbReference type="Pfam" id="PF04055">
    <property type="entry name" value="Radical_SAM"/>
    <property type="match status" value="1"/>
</dbReference>
<accession>A0A517DTH3</accession>
<dbReference type="SUPFAM" id="SSF102114">
    <property type="entry name" value="Radical SAM enzymes"/>
    <property type="match status" value="1"/>
</dbReference>
<evidence type="ECO:0000256" key="5">
    <source>
        <dbReference type="ARBA" id="ARBA00023004"/>
    </source>
</evidence>
<keyword evidence="4 8" id="KW-0460">Magnesium</keyword>
<dbReference type="GO" id="GO:0051539">
    <property type="term" value="F:4 iron, 4 sulfur cluster binding"/>
    <property type="evidence" value="ECO:0007669"/>
    <property type="project" value="UniProtKB-UniRule"/>
</dbReference>
<comment type="similarity">
    <text evidence="8">Belongs to the radical SAM superfamily. 7-carboxy-7-deazaguanine synthase family.</text>
</comment>
<evidence type="ECO:0000259" key="9">
    <source>
        <dbReference type="PROSITE" id="PS51918"/>
    </source>
</evidence>
<evidence type="ECO:0000256" key="6">
    <source>
        <dbReference type="ARBA" id="ARBA00023014"/>
    </source>
</evidence>
<evidence type="ECO:0000256" key="7">
    <source>
        <dbReference type="ARBA" id="ARBA00023239"/>
    </source>
</evidence>
<comment type="function">
    <text evidence="8">Catalyzes the complex heterocyclic radical-mediated conversion of 6-carboxy-5,6,7,8-tetrahydropterin (CPH4) to 7-carboxy-7-deazaguanine (CDG), a step common to the biosynthetic pathways of all 7-deazapurine-containing compounds.</text>
</comment>
<dbReference type="SFLD" id="SFLDS00029">
    <property type="entry name" value="Radical_SAM"/>
    <property type="match status" value="1"/>
</dbReference>
<dbReference type="EMBL" id="CP036259">
    <property type="protein sequence ID" value="QDR80641.1"/>
    <property type="molecule type" value="Genomic_DNA"/>
</dbReference>
<dbReference type="InterPro" id="IPR007197">
    <property type="entry name" value="rSAM"/>
</dbReference>
<evidence type="ECO:0000256" key="4">
    <source>
        <dbReference type="ARBA" id="ARBA00022842"/>
    </source>
</evidence>
<evidence type="ECO:0000313" key="11">
    <source>
        <dbReference type="Proteomes" id="UP000320776"/>
    </source>
</evidence>
<comment type="pathway">
    <text evidence="8">Purine metabolism; 7-cyano-7-deazaguanine biosynthesis.</text>
</comment>
<evidence type="ECO:0000256" key="2">
    <source>
        <dbReference type="ARBA" id="ARBA00022691"/>
    </source>
</evidence>
<comment type="caution">
    <text evidence="8">Lacks conserved residue(s) required for the propagation of feature annotation.</text>
</comment>
<feature type="binding site" evidence="8">
    <location>
        <position position="26"/>
    </location>
    <ligand>
        <name>substrate</name>
    </ligand>
</feature>
<dbReference type="GO" id="GO:0008616">
    <property type="term" value="P:tRNA queuosine(34) biosynthetic process"/>
    <property type="evidence" value="ECO:0007669"/>
    <property type="project" value="UniProtKB-UniRule"/>
</dbReference>
<feature type="binding site" evidence="8">
    <location>
        <position position="30"/>
    </location>
    <ligand>
        <name>[4Fe-4S] cluster</name>
        <dbReference type="ChEBI" id="CHEBI:49883"/>
        <note>4Fe-4S-S-AdoMet</note>
    </ligand>
</feature>
<dbReference type="InterPro" id="IPR013785">
    <property type="entry name" value="Aldolase_TIM"/>
</dbReference>
<feature type="binding site" evidence="8">
    <location>
        <position position="34"/>
    </location>
    <ligand>
        <name>[4Fe-4S] cluster</name>
        <dbReference type="ChEBI" id="CHEBI:49883"/>
        <note>4Fe-4S-S-AdoMet</note>
    </ligand>
</feature>
<dbReference type="Gene3D" id="3.20.20.70">
    <property type="entry name" value="Aldolase class I"/>
    <property type="match status" value="1"/>
</dbReference>
<keyword evidence="6 8" id="KW-0411">Iron-sulfur</keyword>
<dbReference type="GO" id="GO:0016840">
    <property type="term" value="F:carbon-nitrogen lyase activity"/>
    <property type="evidence" value="ECO:0007669"/>
    <property type="project" value="UniProtKB-UniRule"/>
</dbReference>
<feature type="binding site" evidence="8">
    <location>
        <position position="92"/>
    </location>
    <ligand>
        <name>S-adenosyl-L-methionine</name>
        <dbReference type="ChEBI" id="CHEBI:59789"/>
    </ligand>
</feature>
<dbReference type="UniPathway" id="UPA00391"/>
<feature type="binding site" evidence="8">
    <location>
        <begin position="36"/>
        <end position="38"/>
    </location>
    <ligand>
        <name>S-adenosyl-L-methionine</name>
        <dbReference type="ChEBI" id="CHEBI:59789"/>
    </ligand>
</feature>
<evidence type="ECO:0000313" key="10">
    <source>
        <dbReference type="EMBL" id="QDR80641.1"/>
    </source>
</evidence>
<dbReference type="GO" id="GO:1904047">
    <property type="term" value="F:S-adenosyl-L-methionine binding"/>
    <property type="evidence" value="ECO:0007669"/>
    <property type="project" value="UniProtKB-UniRule"/>
</dbReference>
<dbReference type="PIRSF" id="PIRSF000370">
    <property type="entry name" value="QueE"/>
    <property type="match status" value="1"/>
</dbReference>